<feature type="domain" description="Nephrocystin 3-like N-terminal" evidence="3">
    <location>
        <begin position="170"/>
        <end position="340"/>
    </location>
</feature>
<dbReference type="EMBL" id="JAPZBR010000006">
    <property type="protein sequence ID" value="KAJ5350029.1"/>
    <property type="molecule type" value="Genomic_DNA"/>
</dbReference>
<dbReference type="Proteomes" id="UP001148299">
    <property type="component" value="Unassembled WGS sequence"/>
</dbReference>
<reference evidence="4" key="1">
    <citation type="submission" date="2022-12" db="EMBL/GenBank/DDBJ databases">
        <authorList>
            <person name="Petersen C."/>
        </authorList>
    </citation>
    <scope>NUCLEOTIDE SEQUENCE</scope>
    <source>
        <strain evidence="4">IBT 35675</strain>
    </source>
</reference>
<dbReference type="SUPFAM" id="SSF48403">
    <property type="entry name" value="Ankyrin repeat"/>
    <property type="match status" value="2"/>
</dbReference>
<protein>
    <recommendedName>
        <fullName evidence="3">Nephrocystin 3-like N-terminal domain-containing protein</fullName>
    </recommendedName>
</protein>
<proteinExistence type="predicted"/>
<dbReference type="PANTHER" id="PTHR10039">
    <property type="entry name" value="AMELOGENIN"/>
    <property type="match status" value="1"/>
</dbReference>
<feature type="repeat" description="ANK" evidence="2">
    <location>
        <begin position="997"/>
        <end position="1030"/>
    </location>
</feature>
<comment type="caution">
    <text evidence="4">The sequence shown here is derived from an EMBL/GenBank/DDBJ whole genome shotgun (WGS) entry which is preliminary data.</text>
</comment>
<dbReference type="Pfam" id="PF24883">
    <property type="entry name" value="NPHP3_N"/>
    <property type="match status" value="1"/>
</dbReference>
<organism evidence="4 5">
    <name type="scientific">Penicillium brevicompactum</name>
    <dbReference type="NCBI Taxonomy" id="5074"/>
    <lineage>
        <taxon>Eukaryota</taxon>
        <taxon>Fungi</taxon>
        <taxon>Dikarya</taxon>
        <taxon>Ascomycota</taxon>
        <taxon>Pezizomycotina</taxon>
        <taxon>Eurotiomycetes</taxon>
        <taxon>Eurotiomycetidae</taxon>
        <taxon>Eurotiales</taxon>
        <taxon>Aspergillaceae</taxon>
        <taxon>Penicillium</taxon>
    </lineage>
</organism>
<evidence type="ECO:0000313" key="5">
    <source>
        <dbReference type="Proteomes" id="UP001148299"/>
    </source>
</evidence>
<accession>A0A9W9R0S4</accession>
<dbReference type="Gene3D" id="3.40.50.300">
    <property type="entry name" value="P-loop containing nucleotide triphosphate hydrolases"/>
    <property type="match status" value="1"/>
</dbReference>
<dbReference type="InterPro" id="IPR002110">
    <property type="entry name" value="Ankyrin_rpt"/>
</dbReference>
<evidence type="ECO:0000313" key="4">
    <source>
        <dbReference type="EMBL" id="KAJ5350029.1"/>
    </source>
</evidence>
<sequence>MCALLGTTEKVVRIISRGQVYEQVYLSQTPGTSLGDHQRNLESGLLKIYATALELLAESGKLFSQNTARRTLEAIINPGKSVGALAEIAEQEDDLLRDVQVCETKRSSDSDKRVIEMLETFNDPIFRIDKGVNKVLKYLDDSERIEILEWISSIRFGKHHDTIRGQRTPNTGDWLLQHDDFRSWEMKKTSSLFWLQGSAGTGKTYLTSSVVDRVRTMLSGSLEVEGLAFFYCNRSEPQRGRSENILQSFVRQLCTPAQRPEHMQGRIKKAYEDARDRGTDFQTDQCMELIQECLDGYGRTTLIVDALDECDRRSQSSIIKALNSFLANSKNPVKIFISSRPDSDIRNRLKDSPTIAVSASSNQRDIKLYLEAELQEMANDQTFLNAGTVKQTAIERLLQRCQGMFQWAALQIKQLVDYRSKASFIKRLDDLPEGIQAAYDEVWNYIEALDEPDKTFAKRALLWTMSTHKPFSSSELLSAIRIDSNGDMVPLEDQLDEQALLSLCKNFLTIDTRSDVWRFTHLSVVEYLETKEGWSHPKVHYHAASACLSYFINTYDRDFAELPPQTFDLDTDKAVESKDIVDAGKEVDPADLEESDDGFGRYHPFHIYMRQCWMHHVREADDTKDKNLATLLKKFLGSPEESSSQYRKWFNVLYKDGWFFFKTTRDATWFYETRHFGSASAGDVIHDIFDEKFAIFGVCRMGLENIASEWLDGANFDVSRVNIRGHSLLALAAMAGSVPICKRLVGSGANVNQRLETNRRFGSALQTAVSLKNTDVVDYLLDVDADINLLVETENSDHSSPLSAAVTEWDIEMTKLLLQKGRADFNMGYPEIENDNILVKAYRQDCRMSGLGETSLEFVKLMLKAGADVNTTFASETENKGLLPEMIARSDVEGVKYLLEETEVDIQKRHGEDGLYPIEIAVEDFNGEARLEVLRLLCEAGADVNSFSSNGRHGSVLAGACSPHRYLAMDNGKENPKAVAIVLNAGAVVDKQLTHGEYGSALAVAAKESQGTEILQLLLDAGADVNMPLENGSYGSAILAAQEDDSDDYEKVKFLLLAEANLESGLKPEALRAGLAAFVLANNAERVKAIIKAGAETSVRLDDPDFDSILSYSTILDFEEGILQALVDGGATKTSHHSTARYRSALIAASCFGQYQAVEYLINAGVAVEDEHSGDYTTAIEAAEAPFSEADRACIVKFCKSNEAEAEALLETWGKQKGNVLELLKKALPPPEVIEDRKSKTIFKTIPISSTCRTVVCQGETFEGTGDPYITYVGPKRLRSGNYTV</sequence>
<keyword evidence="5" id="KW-1185">Reference proteome</keyword>
<dbReference type="PROSITE" id="PS50088">
    <property type="entry name" value="ANK_REPEAT"/>
    <property type="match status" value="3"/>
</dbReference>
<dbReference type="InterPro" id="IPR027417">
    <property type="entry name" value="P-loop_NTPase"/>
</dbReference>
<evidence type="ECO:0000256" key="1">
    <source>
        <dbReference type="ARBA" id="ARBA00022737"/>
    </source>
</evidence>
<reference evidence="4" key="2">
    <citation type="journal article" date="2023" name="IMA Fungus">
        <title>Comparative genomic study of the Penicillium genus elucidates a diverse pangenome and 15 lateral gene transfer events.</title>
        <authorList>
            <person name="Petersen C."/>
            <person name="Sorensen T."/>
            <person name="Nielsen M.R."/>
            <person name="Sondergaard T.E."/>
            <person name="Sorensen J.L."/>
            <person name="Fitzpatrick D.A."/>
            <person name="Frisvad J.C."/>
            <person name="Nielsen K.L."/>
        </authorList>
    </citation>
    <scope>NUCLEOTIDE SEQUENCE</scope>
    <source>
        <strain evidence="4">IBT 35675</strain>
    </source>
</reference>
<dbReference type="PANTHER" id="PTHR10039:SF16">
    <property type="entry name" value="GPI INOSITOL-DEACYLASE"/>
    <property type="match status" value="1"/>
</dbReference>
<dbReference type="Pfam" id="PF12796">
    <property type="entry name" value="Ank_2"/>
    <property type="match status" value="1"/>
</dbReference>
<dbReference type="InterPro" id="IPR036770">
    <property type="entry name" value="Ankyrin_rpt-contain_sf"/>
</dbReference>
<feature type="repeat" description="ANK" evidence="2">
    <location>
        <begin position="724"/>
        <end position="756"/>
    </location>
</feature>
<dbReference type="PROSITE" id="PS50297">
    <property type="entry name" value="ANK_REP_REGION"/>
    <property type="match status" value="1"/>
</dbReference>
<dbReference type="SMART" id="SM00248">
    <property type="entry name" value="ANK"/>
    <property type="match status" value="7"/>
</dbReference>
<dbReference type="SUPFAM" id="SSF52540">
    <property type="entry name" value="P-loop containing nucleoside triphosphate hydrolases"/>
    <property type="match status" value="1"/>
</dbReference>
<evidence type="ECO:0000256" key="2">
    <source>
        <dbReference type="PROSITE-ProRule" id="PRU00023"/>
    </source>
</evidence>
<keyword evidence="1" id="KW-0677">Repeat</keyword>
<evidence type="ECO:0000259" key="3">
    <source>
        <dbReference type="Pfam" id="PF24883"/>
    </source>
</evidence>
<name>A0A9W9R0S4_PENBR</name>
<dbReference type="Gene3D" id="1.25.40.20">
    <property type="entry name" value="Ankyrin repeat-containing domain"/>
    <property type="match status" value="3"/>
</dbReference>
<dbReference type="InterPro" id="IPR056884">
    <property type="entry name" value="NPHP3-like_N"/>
</dbReference>
<keyword evidence="2" id="KW-0040">ANK repeat</keyword>
<feature type="repeat" description="ANK" evidence="2">
    <location>
        <begin position="913"/>
        <end position="949"/>
    </location>
</feature>
<gene>
    <name evidence="4" type="ORF">N7541_007756</name>
</gene>